<dbReference type="RefSeq" id="WP_390250745.1">
    <property type="nucleotide sequence ID" value="NZ_JBHSDT010000004.1"/>
</dbReference>
<evidence type="ECO:0000313" key="7">
    <source>
        <dbReference type="EMBL" id="MFC4402808.1"/>
    </source>
</evidence>
<evidence type="ECO:0000256" key="4">
    <source>
        <dbReference type="ARBA" id="ARBA00022989"/>
    </source>
</evidence>
<protein>
    <submittedName>
        <fullName evidence="7">AI-2E family transporter</fullName>
    </submittedName>
</protein>
<keyword evidence="5 6" id="KW-0472">Membrane</keyword>
<comment type="similarity">
    <text evidence="2">Belongs to the autoinducer-2 exporter (AI-2E) (TC 2.A.86) family.</text>
</comment>
<evidence type="ECO:0000256" key="6">
    <source>
        <dbReference type="SAM" id="Phobius"/>
    </source>
</evidence>
<sequence length="360" mass="40272">MFEKKGIRFLITSILIFTLIYLISKTRFIFEPVGAYLGAIAVPIIGAGVIFYITNPVVNWLEKKKVPRIIGTFIAFLVILLVITLVVLFIAPIVQEQFTKFVNNIPKMVDSAEQLIELWQDNQNIIPPQFESTFQNMIDNLSTYAEAITTGIIGVIGQIFSFVFAFFLIPFFLFFMLKDGYKFVPFISQFLSRHKASSFRKLATSINHTLASFIQGQFIVSVCVGIMLYIGYIIIGLEYSLSLALFAVVMNFIPFLGPFLSAIPAVIVGLFQDPLTGVWAAVVMFIAQQIESNFISPNVMGRALSLHPLTVITLILAAGGIAGFLGLLFIIPAYAVIKTIIGHFYQEWKRKQPEEDPDLI</sequence>
<dbReference type="Proteomes" id="UP001595882">
    <property type="component" value="Unassembled WGS sequence"/>
</dbReference>
<evidence type="ECO:0000313" key="8">
    <source>
        <dbReference type="Proteomes" id="UP001595882"/>
    </source>
</evidence>
<dbReference type="EMBL" id="JBHSDT010000004">
    <property type="protein sequence ID" value="MFC4402808.1"/>
    <property type="molecule type" value="Genomic_DNA"/>
</dbReference>
<accession>A0ABV8WUR2</accession>
<keyword evidence="3 6" id="KW-0812">Transmembrane</keyword>
<evidence type="ECO:0000256" key="3">
    <source>
        <dbReference type="ARBA" id="ARBA00022692"/>
    </source>
</evidence>
<feature type="transmembrane region" description="Helical" evidence="6">
    <location>
        <begin position="70"/>
        <end position="94"/>
    </location>
</feature>
<name>A0ABV8WUR2_9BACI</name>
<feature type="transmembrane region" description="Helical" evidence="6">
    <location>
        <begin position="241"/>
        <end position="263"/>
    </location>
</feature>
<gene>
    <name evidence="7" type="ORF">ACFOY7_06950</name>
</gene>
<keyword evidence="8" id="KW-1185">Reference proteome</keyword>
<feature type="transmembrane region" description="Helical" evidence="6">
    <location>
        <begin position="36"/>
        <end position="58"/>
    </location>
</feature>
<evidence type="ECO:0000256" key="2">
    <source>
        <dbReference type="ARBA" id="ARBA00009773"/>
    </source>
</evidence>
<evidence type="ECO:0000256" key="5">
    <source>
        <dbReference type="ARBA" id="ARBA00023136"/>
    </source>
</evidence>
<dbReference type="InterPro" id="IPR002549">
    <property type="entry name" value="AI-2E-like"/>
</dbReference>
<keyword evidence="4 6" id="KW-1133">Transmembrane helix</keyword>
<comment type="caution">
    <text evidence="7">The sequence shown here is derived from an EMBL/GenBank/DDBJ whole genome shotgun (WGS) entry which is preliminary data.</text>
</comment>
<reference evidence="8" key="1">
    <citation type="journal article" date="2019" name="Int. J. Syst. Evol. Microbiol.">
        <title>The Global Catalogue of Microorganisms (GCM) 10K type strain sequencing project: providing services to taxonomists for standard genome sequencing and annotation.</title>
        <authorList>
            <consortium name="The Broad Institute Genomics Platform"/>
            <consortium name="The Broad Institute Genome Sequencing Center for Infectious Disease"/>
            <person name="Wu L."/>
            <person name="Ma J."/>
        </authorList>
    </citation>
    <scope>NUCLEOTIDE SEQUENCE [LARGE SCALE GENOMIC DNA]</scope>
    <source>
        <strain evidence="8">CCUG 37865</strain>
    </source>
</reference>
<feature type="transmembrane region" description="Helical" evidence="6">
    <location>
        <begin position="210"/>
        <end position="235"/>
    </location>
</feature>
<dbReference type="PANTHER" id="PTHR21716">
    <property type="entry name" value="TRANSMEMBRANE PROTEIN"/>
    <property type="match status" value="1"/>
</dbReference>
<organism evidence="7 8">
    <name type="scientific">Gracilibacillus xinjiangensis</name>
    <dbReference type="NCBI Taxonomy" id="1193282"/>
    <lineage>
        <taxon>Bacteria</taxon>
        <taxon>Bacillati</taxon>
        <taxon>Bacillota</taxon>
        <taxon>Bacilli</taxon>
        <taxon>Bacillales</taxon>
        <taxon>Bacillaceae</taxon>
        <taxon>Gracilibacillus</taxon>
    </lineage>
</organism>
<comment type="subcellular location">
    <subcellularLocation>
        <location evidence="1">Membrane</location>
        <topology evidence="1">Multi-pass membrane protein</topology>
    </subcellularLocation>
</comment>
<feature type="transmembrane region" description="Helical" evidence="6">
    <location>
        <begin position="7"/>
        <end position="24"/>
    </location>
</feature>
<dbReference type="PANTHER" id="PTHR21716:SF69">
    <property type="entry name" value="TRANSPORT PROTEIN YUBA-RELATED"/>
    <property type="match status" value="1"/>
</dbReference>
<evidence type="ECO:0000256" key="1">
    <source>
        <dbReference type="ARBA" id="ARBA00004141"/>
    </source>
</evidence>
<dbReference type="Pfam" id="PF01594">
    <property type="entry name" value="AI-2E_transport"/>
    <property type="match status" value="1"/>
</dbReference>
<proteinExistence type="inferred from homology"/>
<feature type="transmembrane region" description="Helical" evidence="6">
    <location>
        <begin position="310"/>
        <end position="337"/>
    </location>
</feature>
<feature type="transmembrane region" description="Helical" evidence="6">
    <location>
        <begin position="152"/>
        <end position="177"/>
    </location>
</feature>